<dbReference type="GO" id="GO:0003700">
    <property type="term" value="F:DNA-binding transcription factor activity"/>
    <property type="evidence" value="ECO:0007669"/>
    <property type="project" value="InterPro"/>
</dbReference>
<evidence type="ECO:0000256" key="1">
    <source>
        <dbReference type="ARBA" id="ARBA00023015"/>
    </source>
</evidence>
<dbReference type="InterPro" id="IPR009057">
    <property type="entry name" value="Homeodomain-like_sf"/>
</dbReference>
<dbReference type="PANTHER" id="PTHR46796">
    <property type="entry name" value="HTH-TYPE TRANSCRIPTIONAL ACTIVATOR RHAS-RELATED"/>
    <property type="match status" value="1"/>
</dbReference>
<keyword evidence="6" id="KW-1185">Reference proteome</keyword>
<keyword evidence="3" id="KW-0804">Transcription</keyword>
<dbReference type="SMART" id="SM00342">
    <property type="entry name" value="HTH_ARAC"/>
    <property type="match status" value="1"/>
</dbReference>
<dbReference type="GO" id="GO:0043565">
    <property type="term" value="F:sequence-specific DNA binding"/>
    <property type="evidence" value="ECO:0007669"/>
    <property type="project" value="InterPro"/>
</dbReference>
<dbReference type="EMBL" id="NKHF01000008">
    <property type="protein sequence ID" value="PCK33311.1"/>
    <property type="molecule type" value="Genomic_DNA"/>
</dbReference>
<name>A0A2A5JVJ4_PSEO7</name>
<keyword evidence="2" id="KW-0238">DNA-binding</keyword>
<evidence type="ECO:0000259" key="4">
    <source>
        <dbReference type="PROSITE" id="PS01124"/>
    </source>
</evidence>
<dbReference type="PROSITE" id="PS01124">
    <property type="entry name" value="HTH_ARAC_FAMILY_2"/>
    <property type="match status" value="1"/>
</dbReference>
<dbReference type="SUPFAM" id="SSF46689">
    <property type="entry name" value="Homeodomain-like"/>
    <property type="match status" value="2"/>
</dbReference>
<feature type="domain" description="HTH araC/xylS-type" evidence="4">
    <location>
        <begin position="194"/>
        <end position="291"/>
    </location>
</feature>
<dbReference type="Pfam" id="PF12833">
    <property type="entry name" value="HTH_18"/>
    <property type="match status" value="1"/>
</dbReference>
<gene>
    <name evidence="5" type="ORF">CEX98_02100</name>
</gene>
<protein>
    <submittedName>
        <fullName evidence="5">AraC family transcriptional regulator</fullName>
    </submittedName>
</protein>
<dbReference type="InterPro" id="IPR050204">
    <property type="entry name" value="AraC_XylS_family_regulators"/>
</dbReference>
<dbReference type="InterPro" id="IPR018062">
    <property type="entry name" value="HTH_AraC-typ_CS"/>
</dbReference>
<dbReference type="Gene3D" id="1.10.10.60">
    <property type="entry name" value="Homeodomain-like"/>
    <property type="match status" value="2"/>
</dbReference>
<keyword evidence="1" id="KW-0805">Transcription regulation</keyword>
<accession>A0A2A5JVJ4</accession>
<dbReference type="Proteomes" id="UP000228621">
    <property type="component" value="Unassembled WGS sequence"/>
</dbReference>
<dbReference type="InterPro" id="IPR009594">
    <property type="entry name" value="Tscrpt_reg_HTH_AraC_N"/>
</dbReference>
<dbReference type="Pfam" id="PF06719">
    <property type="entry name" value="AraC_N"/>
    <property type="match status" value="1"/>
</dbReference>
<sequence length="303" mass="34868">MQIAKHRNRIERLVENKISFAANNVELSVYDTYESANKVKVTSSEVLFCAMVSGKKVMHVDSCDYHHPFLPHQSFVLAPEQTVHIDFPDASLSSPTTCLAIEISREKINAVSEKLALSLPNDFNYQQQLVHTEHNWQTQHCLGRLLHLFSENENNRGYFIDLAMDELIARLLQQQSRDLLLNAVKHTPDHNGLYQAVHYLETHLDQPLDVDKLCKLSCMSRSRFFSQFKKSFATTPQQWLQARRLTKAKAKLKAGIQITAISFALGFKHPSQFSRAFKKAFNITPKDYQLQALKVDKNDWLLR</sequence>
<proteinExistence type="predicted"/>
<dbReference type="AlphaFoldDB" id="A0A2A5JVJ4"/>
<dbReference type="PRINTS" id="PR00032">
    <property type="entry name" value="HTHARAC"/>
</dbReference>
<dbReference type="RefSeq" id="WP_099640486.1">
    <property type="nucleotide sequence ID" value="NZ_NKHF01000008.1"/>
</dbReference>
<reference evidence="6" key="1">
    <citation type="journal article" date="2019" name="Genome Announc.">
        <title>Draft Genome Sequence of Pseudoalteromonas piscicida Strain 36Y ROTHPW, an Hypersaline Seawater Isolate from the South Coast of Sonora, Mexico.</title>
        <authorList>
            <person name="Sanchez-Diaz R."/>
            <person name="Molina-Garza Z.J."/>
            <person name="Cruz-Suarez L.E."/>
            <person name="Selvin J."/>
            <person name="Kiran G.S."/>
            <person name="Ibarra-Gamez J.C."/>
            <person name="Gomez-Gil B."/>
            <person name="Galaviz-Silva L."/>
        </authorList>
    </citation>
    <scope>NUCLEOTIDE SEQUENCE [LARGE SCALE GENOMIC DNA]</scope>
    <source>
        <strain evidence="6">36Y_RITHPW</strain>
    </source>
</reference>
<dbReference type="PROSITE" id="PS00041">
    <property type="entry name" value="HTH_ARAC_FAMILY_1"/>
    <property type="match status" value="1"/>
</dbReference>
<dbReference type="PANTHER" id="PTHR46796:SF6">
    <property type="entry name" value="ARAC SUBFAMILY"/>
    <property type="match status" value="1"/>
</dbReference>
<dbReference type="InterPro" id="IPR018060">
    <property type="entry name" value="HTH_AraC"/>
</dbReference>
<evidence type="ECO:0000313" key="5">
    <source>
        <dbReference type="EMBL" id="PCK33311.1"/>
    </source>
</evidence>
<evidence type="ECO:0000256" key="2">
    <source>
        <dbReference type="ARBA" id="ARBA00023125"/>
    </source>
</evidence>
<dbReference type="OrthoDB" id="9783876at2"/>
<comment type="caution">
    <text evidence="5">The sequence shown here is derived from an EMBL/GenBank/DDBJ whole genome shotgun (WGS) entry which is preliminary data.</text>
</comment>
<evidence type="ECO:0000256" key="3">
    <source>
        <dbReference type="ARBA" id="ARBA00023163"/>
    </source>
</evidence>
<organism evidence="5 6">
    <name type="scientific">Pseudoalteromonas piscicida</name>
    <dbReference type="NCBI Taxonomy" id="43662"/>
    <lineage>
        <taxon>Bacteria</taxon>
        <taxon>Pseudomonadati</taxon>
        <taxon>Pseudomonadota</taxon>
        <taxon>Gammaproteobacteria</taxon>
        <taxon>Alteromonadales</taxon>
        <taxon>Pseudoalteromonadaceae</taxon>
        <taxon>Pseudoalteromonas</taxon>
    </lineage>
</organism>
<evidence type="ECO:0000313" key="6">
    <source>
        <dbReference type="Proteomes" id="UP000228621"/>
    </source>
</evidence>
<dbReference type="InterPro" id="IPR020449">
    <property type="entry name" value="Tscrpt_reg_AraC-type_HTH"/>
</dbReference>